<dbReference type="InterPro" id="IPR052613">
    <property type="entry name" value="LicD_transferase"/>
</dbReference>
<name>A0ABM4CCE2_HYDVU</name>
<proteinExistence type="predicted"/>
<dbReference type="PANTHER" id="PTHR13627:SF32">
    <property type="entry name" value="AGAP006029-PA"/>
    <property type="match status" value="1"/>
</dbReference>
<dbReference type="GO" id="GO:0016740">
    <property type="term" value="F:transferase activity"/>
    <property type="evidence" value="ECO:0007669"/>
    <property type="project" value="UniProtKB-KW"/>
</dbReference>
<dbReference type="GeneID" id="100213653"/>
<evidence type="ECO:0000313" key="2">
    <source>
        <dbReference type="Proteomes" id="UP001652625"/>
    </source>
</evidence>
<keyword evidence="3" id="KW-0808">Transferase</keyword>
<dbReference type="Proteomes" id="UP001652625">
    <property type="component" value="Chromosome 08"/>
</dbReference>
<dbReference type="RefSeq" id="XP_065659349.1">
    <property type="nucleotide sequence ID" value="XM_065803277.1"/>
</dbReference>
<accession>A0ABM4CCE2</accession>
<reference evidence="3" key="1">
    <citation type="submission" date="2025-08" db="UniProtKB">
        <authorList>
            <consortium name="RefSeq"/>
        </authorList>
    </citation>
    <scope>IDENTIFICATION</scope>
</reference>
<evidence type="ECO:0000259" key="1">
    <source>
        <dbReference type="Pfam" id="PF04991"/>
    </source>
</evidence>
<dbReference type="PANTHER" id="PTHR13627">
    <property type="entry name" value="FUKUTIN RELATED PROTEIN"/>
    <property type="match status" value="1"/>
</dbReference>
<dbReference type="Pfam" id="PF04991">
    <property type="entry name" value="LicD"/>
    <property type="match status" value="1"/>
</dbReference>
<keyword evidence="2" id="KW-1185">Reference proteome</keyword>
<organism evidence="2 3">
    <name type="scientific">Hydra vulgaris</name>
    <name type="common">Hydra</name>
    <name type="synonym">Hydra attenuata</name>
    <dbReference type="NCBI Taxonomy" id="6087"/>
    <lineage>
        <taxon>Eukaryota</taxon>
        <taxon>Metazoa</taxon>
        <taxon>Cnidaria</taxon>
        <taxon>Hydrozoa</taxon>
        <taxon>Hydroidolina</taxon>
        <taxon>Anthoathecata</taxon>
        <taxon>Aplanulata</taxon>
        <taxon>Hydridae</taxon>
        <taxon>Hydra</taxon>
    </lineage>
</organism>
<protein>
    <submittedName>
        <fullName evidence="3">Ribitol 5-phosphate transferase FKRP isoform X3</fullName>
    </submittedName>
</protein>
<evidence type="ECO:0000313" key="3">
    <source>
        <dbReference type="RefSeq" id="XP_065659349.1"/>
    </source>
</evidence>
<gene>
    <name evidence="3" type="primary">LOC100213653</name>
</gene>
<dbReference type="InterPro" id="IPR007074">
    <property type="entry name" value="LicD/FKTN/FKRP_NTP_transf"/>
</dbReference>
<sequence>MRTKYKKLLLIVVLAMVYFLISINTEGFYMIRTKGRCNNTMAEMKELRELILDTHYTLNLFKVTHFLAYGSLWGALRYNDIIPWDYDFDFGIVQEDIQSLDADKMIDAFIKKDIKLEYSAYGGFYKVRRHNVSGDLMVFSEYYQDGIMRRTGFESWIFFIQYRWYHQFPSYLIKKPLPLHQFIGKDLPVPRDGIEIQKHFYPNNWWKETIPEGCNRKSLVAQTVQ</sequence>
<feature type="domain" description="LicD/FKTN/FKRP nucleotidyltransferase" evidence="1">
    <location>
        <begin position="64"/>
        <end position="102"/>
    </location>
</feature>